<dbReference type="Proteomes" id="UP001396334">
    <property type="component" value="Unassembled WGS sequence"/>
</dbReference>
<accession>A0ABR2QK28</accession>
<dbReference type="EMBL" id="JBBPBN010000037">
    <property type="protein sequence ID" value="KAK9000847.1"/>
    <property type="molecule type" value="Genomic_DNA"/>
</dbReference>
<feature type="compositionally biased region" description="Polar residues" evidence="1">
    <location>
        <begin position="38"/>
        <end position="57"/>
    </location>
</feature>
<comment type="caution">
    <text evidence="2">The sequence shown here is derived from an EMBL/GenBank/DDBJ whole genome shotgun (WGS) entry which is preliminary data.</text>
</comment>
<feature type="region of interest" description="Disordered" evidence="1">
    <location>
        <begin position="1"/>
        <end position="108"/>
    </location>
</feature>
<reference evidence="2 3" key="1">
    <citation type="journal article" date="2024" name="G3 (Bethesda)">
        <title>Genome assembly of Hibiscus sabdariffa L. provides insights into metabolisms of medicinal natural products.</title>
        <authorList>
            <person name="Kim T."/>
        </authorList>
    </citation>
    <scope>NUCLEOTIDE SEQUENCE [LARGE SCALE GENOMIC DNA]</scope>
    <source>
        <strain evidence="2">TK-2024</strain>
        <tissue evidence="2">Old leaves</tissue>
    </source>
</reference>
<evidence type="ECO:0000256" key="1">
    <source>
        <dbReference type="SAM" id="MobiDB-lite"/>
    </source>
</evidence>
<feature type="compositionally biased region" description="Low complexity" evidence="1">
    <location>
        <begin position="10"/>
        <end position="28"/>
    </location>
</feature>
<evidence type="ECO:0000313" key="3">
    <source>
        <dbReference type="Proteomes" id="UP001396334"/>
    </source>
</evidence>
<feature type="compositionally biased region" description="Basic and acidic residues" evidence="1">
    <location>
        <begin position="84"/>
        <end position="96"/>
    </location>
</feature>
<feature type="compositionally biased region" description="Polar residues" evidence="1">
    <location>
        <begin position="65"/>
        <end position="77"/>
    </location>
</feature>
<keyword evidence="3" id="KW-1185">Reference proteome</keyword>
<organism evidence="2 3">
    <name type="scientific">Hibiscus sabdariffa</name>
    <name type="common">roselle</name>
    <dbReference type="NCBI Taxonomy" id="183260"/>
    <lineage>
        <taxon>Eukaryota</taxon>
        <taxon>Viridiplantae</taxon>
        <taxon>Streptophyta</taxon>
        <taxon>Embryophyta</taxon>
        <taxon>Tracheophyta</taxon>
        <taxon>Spermatophyta</taxon>
        <taxon>Magnoliopsida</taxon>
        <taxon>eudicotyledons</taxon>
        <taxon>Gunneridae</taxon>
        <taxon>Pentapetalae</taxon>
        <taxon>rosids</taxon>
        <taxon>malvids</taxon>
        <taxon>Malvales</taxon>
        <taxon>Malvaceae</taxon>
        <taxon>Malvoideae</taxon>
        <taxon>Hibiscus</taxon>
    </lineage>
</organism>
<gene>
    <name evidence="2" type="ORF">V6N11_081331</name>
</gene>
<proteinExistence type="predicted"/>
<sequence>MLNEDAFPASTHVLNSSSSSASRFYSQPLHVLPDGNSIGVSSVDSPTSDNAISGSDSSHAEVPATFSSEDCATTSHGTETENSVSHEESVSHEAHTSSENTAAQEEVLEENSVASIPLEHMETTEVPAKFSDVQHEVDREDSAEVFCCNTHHMVTRN</sequence>
<name>A0ABR2QK28_9ROSI</name>
<evidence type="ECO:0000313" key="2">
    <source>
        <dbReference type="EMBL" id="KAK9000847.1"/>
    </source>
</evidence>
<protein>
    <submittedName>
        <fullName evidence="2">Uncharacterized protein</fullName>
    </submittedName>
</protein>